<gene>
    <name evidence="1" type="ORF">R1sor_023207</name>
</gene>
<protein>
    <submittedName>
        <fullName evidence="1">Uncharacterized protein</fullName>
    </submittedName>
</protein>
<sequence length="1288" mass="147471">MAIQGSRYLKMIELEDEEFQLFQIDADGGNKTFLSPIMIPASADSSRLSEVRLFIEKWELLDFSFDFWNLQSACRYDRRFEKANKVKSGEVIVVECEDRQGKKPRLESAIDMPPSAIRLTTEPSVNAIRQLSDVVDWGGSDEPLDYELGDDFNADLFDAIDEAEGRASRELALKTTDRNVAPEAGGPIRLRSKFLFDDLLAAWQRAERSTRAKLTDRGKADHWWWFETWDEGDEAICKIWCNECKCWRGNGKPKEHASTFSNFYKQHAASDSHMKLYGRRIGKDEREREKIATETAAYATRERAVVLAAVSIINAANEKAGSEVFVIEGDLLNERLSSGVYKWKCIYCQQLHNLCPQKNNLEASLKSHVQGQRHLLRVELAEEQLNCTQPVSSGRAGRPGWKTNLLNNKQKRLQVYFKPVESNNSSIASNKASILEDKGRSGYSVLCWGLWRRHVFVNGKICDIKPFLLDLLRGNMWYQEPYTEADLHFPECSFMVDGCFRHIHCERVNLDGVPFQDFTCPSCCSITQEMDFRARVHREGLAAENRGERDTGRGRRITYLRVDEVIASHKKTTLHAHQLESQSGNDQERPTTRVSVRCWWVASTNEIMGFCGVKEGHTCQHNFTMTVGNGESGYNNILDAFKDNVRGNYARVLLANPLHVGLHALLIVAMCTCNTFQAIDIRRQWDRVDSLWRVHCKDLAGPIVGHASDGDSRRRAVQLVDYNRRCLESPEREFMIEWEGFSLGCLFDRAGEVTGLHDQDYVHNVKKIISPLDSICRNLWLGPYIARLEHIVHLFNSEVIDNHGLHQEDVDRKDRQNYRSAQRLCNRKVSEGLRMMGGHERTLDVTMSCHFAVLLVKFFRDKYPYLPVSFSRTGTDVCEIFFSKVGGMNGVERAYDFGDLFRSAGSLNCLAEIESEKGGVVCPRAHGKMKNIWEQLHPIPCDTTGRKLIEEPNLADFSQVQTDADIISALKEGYIEASKLLHVLEMAPSAHCNREAAMWFRRPWNFEQSLQATFKEFISEDAEEDDNDDTIGTNNRKEEVLGETPPLLDVNAEDEEHLQQAIEANAPLEQEEAIAEINPQVPIPGKNGEYIWKARLVSQLNENPFLSKDRLQRVTGAGNQYYNVEELARLKADPNVIHLTCGMDVAVLFEREVKSNNKVLTRRGGTPVEVSKQASNITFWELGRVQIIKRRTGKGKWQRQKEILDMENQSGAEILLYMYWYTVADSHRQTKFKYDGQDKCWVDLSTIIQLVTLTFKQREKIYVLDPSDRRNLLDYVRVQNEERMDKET</sequence>
<accession>A0ABD3GNT4</accession>
<dbReference type="Proteomes" id="UP001633002">
    <property type="component" value="Unassembled WGS sequence"/>
</dbReference>
<name>A0ABD3GNT4_9MARC</name>
<reference evidence="1 2" key="1">
    <citation type="submission" date="2024-09" db="EMBL/GenBank/DDBJ databases">
        <title>Chromosome-scale assembly of Riccia sorocarpa.</title>
        <authorList>
            <person name="Paukszto L."/>
        </authorList>
    </citation>
    <scope>NUCLEOTIDE SEQUENCE [LARGE SCALE GENOMIC DNA]</scope>
    <source>
        <strain evidence="1">LP-2024</strain>
        <tissue evidence="1">Aerial parts of the thallus</tissue>
    </source>
</reference>
<keyword evidence="2" id="KW-1185">Reference proteome</keyword>
<proteinExistence type="predicted"/>
<evidence type="ECO:0000313" key="2">
    <source>
        <dbReference type="Proteomes" id="UP001633002"/>
    </source>
</evidence>
<comment type="caution">
    <text evidence="1">The sequence shown here is derived from an EMBL/GenBank/DDBJ whole genome shotgun (WGS) entry which is preliminary data.</text>
</comment>
<organism evidence="1 2">
    <name type="scientific">Riccia sorocarpa</name>
    <dbReference type="NCBI Taxonomy" id="122646"/>
    <lineage>
        <taxon>Eukaryota</taxon>
        <taxon>Viridiplantae</taxon>
        <taxon>Streptophyta</taxon>
        <taxon>Embryophyta</taxon>
        <taxon>Marchantiophyta</taxon>
        <taxon>Marchantiopsida</taxon>
        <taxon>Marchantiidae</taxon>
        <taxon>Marchantiales</taxon>
        <taxon>Ricciaceae</taxon>
        <taxon>Riccia</taxon>
    </lineage>
</organism>
<dbReference type="EMBL" id="JBJQOH010000007">
    <property type="protein sequence ID" value="KAL3680251.1"/>
    <property type="molecule type" value="Genomic_DNA"/>
</dbReference>
<evidence type="ECO:0000313" key="1">
    <source>
        <dbReference type="EMBL" id="KAL3680251.1"/>
    </source>
</evidence>